<evidence type="ECO:0000313" key="3">
    <source>
        <dbReference type="Proteomes" id="UP001565368"/>
    </source>
</evidence>
<protein>
    <recommendedName>
        <fullName evidence="4">Cysteine-rich transmembrane CYSTM domain-containing protein</fullName>
    </recommendedName>
</protein>
<gene>
    <name evidence="2" type="ORF">Q8F55_006171</name>
</gene>
<feature type="region of interest" description="Disordered" evidence="1">
    <location>
        <begin position="1"/>
        <end position="35"/>
    </location>
</feature>
<evidence type="ECO:0000313" key="2">
    <source>
        <dbReference type="EMBL" id="KAL1406766.1"/>
    </source>
</evidence>
<accession>A0ABR3PWE6</accession>
<dbReference type="RefSeq" id="XP_069206710.1">
    <property type="nucleotide sequence ID" value="XM_069354639.1"/>
</dbReference>
<comment type="caution">
    <text evidence="2">The sequence shown here is derived from an EMBL/GenBank/DDBJ whole genome shotgun (WGS) entry which is preliminary data.</text>
</comment>
<organism evidence="2 3">
    <name type="scientific">Vanrija albida</name>
    <dbReference type="NCBI Taxonomy" id="181172"/>
    <lineage>
        <taxon>Eukaryota</taxon>
        <taxon>Fungi</taxon>
        <taxon>Dikarya</taxon>
        <taxon>Basidiomycota</taxon>
        <taxon>Agaricomycotina</taxon>
        <taxon>Tremellomycetes</taxon>
        <taxon>Trichosporonales</taxon>
        <taxon>Trichosporonaceae</taxon>
        <taxon>Vanrija</taxon>
    </lineage>
</organism>
<feature type="compositionally biased region" description="Low complexity" evidence="1">
    <location>
        <begin position="1"/>
        <end position="21"/>
    </location>
</feature>
<evidence type="ECO:0000256" key="1">
    <source>
        <dbReference type="SAM" id="MobiDB-lite"/>
    </source>
</evidence>
<keyword evidence="3" id="KW-1185">Reference proteome</keyword>
<dbReference type="GeneID" id="95987214"/>
<reference evidence="2 3" key="1">
    <citation type="submission" date="2023-08" db="EMBL/GenBank/DDBJ databases">
        <title>Annotated Genome Sequence of Vanrija albida AlHP1.</title>
        <authorList>
            <person name="Herzog R."/>
        </authorList>
    </citation>
    <scope>NUCLEOTIDE SEQUENCE [LARGE SCALE GENOMIC DNA]</scope>
    <source>
        <strain evidence="2 3">AlHP1</strain>
    </source>
</reference>
<proteinExistence type="predicted"/>
<name>A0ABR3PWE6_9TREE</name>
<dbReference type="EMBL" id="JBBXJM010000005">
    <property type="protein sequence ID" value="KAL1406766.1"/>
    <property type="molecule type" value="Genomic_DNA"/>
</dbReference>
<dbReference type="Proteomes" id="UP001565368">
    <property type="component" value="Unassembled WGS sequence"/>
</dbReference>
<sequence>MEPPSQTTYPPAAVTAQPVATRMMNPRAPPPGESRQEAEVLRLRGGSCTAGCCCFSCTCCQGRCCCGRKPDVYVTQ</sequence>
<evidence type="ECO:0008006" key="4">
    <source>
        <dbReference type="Google" id="ProtNLM"/>
    </source>
</evidence>